<evidence type="ECO:0000313" key="3">
    <source>
        <dbReference type="EMBL" id="EGD54882.1"/>
    </source>
</evidence>
<feature type="domain" description="AMP-dependent synthetase/ligase" evidence="1">
    <location>
        <begin position="35"/>
        <end position="383"/>
    </location>
</feature>
<dbReference type="GO" id="GO:0016878">
    <property type="term" value="F:acid-thiol ligase activity"/>
    <property type="evidence" value="ECO:0007669"/>
    <property type="project" value="UniProtKB-ARBA"/>
</dbReference>
<keyword evidence="4" id="KW-1185">Reference proteome</keyword>
<organism evidence="3 4">
    <name type="scientific">Gordonia neofelifaecis NRRL B-59395</name>
    <dbReference type="NCBI Taxonomy" id="644548"/>
    <lineage>
        <taxon>Bacteria</taxon>
        <taxon>Bacillati</taxon>
        <taxon>Actinomycetota</taxon>
        <taxon>Actinomycetes</taxon>
        <taxon>Mycobacteriales</taxon>
        <taxon>Gordoniaceae</taxon>
        <taxon>Gordonia</taxon>
    </lineage>
</organism>
<feature type="domain" description="AMP-binding enzyme C-terminal" evidence="2">
    <location>
        <begin position="433"/>
        <end position="508"/>
    </location>
</feature>
<dbReference type="InterPro" id="IPR050237">
    <property type="entry name" value="ATP-dep_AMP-bd_enzyme"/>
</dbReference>
<evidence type="ECO:0000259" key="2">
    <source>
        <dbReference type="Pfam" id="PF13193"/>
    </source>
</evidence>
<sequence>MAWDTVATARGPDPAREETTVQDLALPMWLTAAGAQRHGAHRIAMRDENGSMTYAELAEAMAGVGAGLLETGLRPGDVVVTAMEPSIPHVVALLGAMRAGMIAAPLGTRLTSSEAVAYLEHLQPAAVVTDHAHADLAHTLGHRVIDLPEADASTGDRLAPLRRAPVDLPAPGENDPAIIFPTGGTTGAPKGAVHTHRTLWLWLNTCAHGNPRVPTDVELCFSPFFHITLGTNLFTPLLAGGEVWIQRRFDAGAALEAIDRGATRLMGAPTMFTALRAHPQFDSVDRSGVTAIRYGSTPSTGEFIHDLMRDFPNARIRAGFGATEFGSVIGFDHEDLLAGRVSGIGRPLPGVTVRVLTGDGQEAGPGEVGELVVSCPWQTIGYYGRREDTAETYRCDGVHVGDLATRDADGWLSIVGRSKEMIISGGENVFPREVETVLLDHPAVADVIVYGVPDEFWGERVEAAVVPAGGAIVEAEQLRDHCRARLAGFKIPKAVRTIESIPLTPNNKPDRRAVRAAALTVTG</sequence>
<reference evidence="3 4" key="1">
    <citation type="journal article" date="2011" name="J. Bacteriol.">
        <title>Draft Genome Sequence of Gordonia neofelifaecis NRRL B-59395, a Cholesterol-Degrading Actinomycete.</title>
        <authorList>
            <person name="Ge F."/>
            <person name="Li W."/>
            <person name="Chen G."/>
            <person name="Liu Y."/>
            <person name="Zhang G."/>
            <person name="Yong B."/>
            <person name="Wang Q."/>
            <person name="Wang N."/>
            <person name="Huang Z."/>
            <person name="Li W."/>
            <person name="Wang J."/>
            <person name="Wu C."/>
            <person name="Xie Q."/>
            <person name="Liu G."/>
        </authorList>
    </citation>
    <scope>NUCLEOTIDE SEQUENCE [LARGE SCALE GENOMIC DNA]</scope>
    <source>
        <strain evidence="3 4">NRRL B-59395</strain>
    </source>
</reference>
<dbReference type="InterPro" id="IPR000873">
    <property type="entry name" value="AMP-dep_synth/lig_dom"/>
</dbReference>
<proteinExistence type="predicted"/>
<evidence type="ECO:0000259" key="1">
    <source>
        <dbReference type="Pfam" id="PF00501"/>
    </source>
</evidence>
<dbReference type="InterPro" id="IPR025110">
    <property type="entry name" value="AMP-bd_C"/>
</dbReference>
<dbReference type="Pfam" id="PF13193">
    <property type="entry name" value="AMP-binding_C"/>
    <property type="match status" value="1"/>
</dbReference>
<dbReference type="PROSITE" id="PS00455">
    <property type="entry name" value="AMP_BINDING"/>
    <property type="match status" value="1"/>
</dbReference>
<dbReference type="STRING" id="644548.SCNU_11765"/>
<dbReference type="Proteomes" id="UP000035065">
    <property type="component" value="Unassembled WGS sequence"/>
</dbReference>
<dbReference type="AlphaFoldDB" id="F1YK36"/>
<name>F1YK36_9ACTN</name>
<dbReference type="InterPro" id="IPR020845">
    <property type="entry name" value="AMP-binding_CS"/>
</dbReference>
<dbReference type="PANTHER" id="PTHR43767">
    <property type="entry name" value="LONG-CHAIN-FATTY-ACID--COA LIGASE"/>
    <property type="match status" value="1"/>
</dbReference>
<dbReference type="EMBL" id="AEUD01000009">
    <property type="protein sequence ID" value="EGD54882.1"/>
    <property type="molecule type" value="Genomic_DNA"/>
</dbReference>
<dbReference type="Pfam" id="PF00501">
    <property type="entry name" value="AMP-binding"/>
    <property type="match status" value="1"/>
</dbReference>
<dbReference type="InterPro" id="IPR045851">
    <property type="entry name" value="AMP-bd_C_sf"/>
</dbReference>
<dbReference type="Gene3D" id="3.30.300.30">
    <property type="match status" value="1"/>
</dbReference>
<accession>F1YK36</accession>
<dbReference type="Gene3D" id="3.40.50.12780">
    <property type="entry name" value="N-terminal domain of ligase-like"/>
    <property type="match status" value="1"/>
</dbReference>
<evidence type="ECO:0000313" key="4">
    <source>
        <dbReference type="Proteomes" id="UP000035065"/>
    </source>
</evidence>
<dbReference type="eggNOG" id="COG0318">
    <property type="taxonomic scope" value="Bacteria"/>
</dbReference>
<dbReference type="SUPFAM" id="SSF56801">
    <property type="entry name" value="Acetyl-CoA synthetase-like"/>
    <property type="match status" value="1"/>
</dbReference>
<dbReference type="PANTHER" id="PTHR43767:SF1">
    <property type="entry name" value="NONRIBOSOMAL PEPTIDE SYNTHASE PES1 (EUROFUNG)-RELATED"/>
    <property type="match status" value="1"/>
</dbReference>
<gene>
    <name evidence="3" type="ORF">SCNU_11765</name>
</gene>
<dbReference type="InterPro" id="IPR042099">
    <property type="entry name" value="ANL_N_sf"/>
</dbReference>
<protein>
    <submittedName>
        <fullName evidence="3">AMP-dependent synthetase and ligase</fullName>
    </submittedName>
</protein>
<keyword evidence="3" id="KW-0436">Ligase</keyword>
<comment type="caution">
    <text evidence="3">The sequence shown here is derived from an EMBL/GenBank/DDBJ whole genome shotgun (WGS) entry which is preliminary data.</text>
</comment>